<dbReference type="AlphaFoldDB" id="A0A2A5QQM3"/>
<gene>
    <name evidence="2" type="ORF">CP557_00330</name>
</gene>
<keyword evidence="3" id="KW-1185">Reference proteome</keyword>
<protein>
    <submittedName>
        <fullName evidence="2">Uncharacterized protein</fullName>
    </submittedName>
</protein>
<dbReference type="EMBL" id="NXNI01000001">
    <property type="protein sequence ID" value="PCR89114.1"/>
    <property type="molecule type" value="Genomic_DNA"/>
</dbReference>
<dbReference type="Proteomes" id="UP000219689">
    <property type="component" value="Unassembled WGS sequence"/>
</dbReference>
<evidence type="ECO:0000313" key="2">
    <source>
        <dbReference type="EMBL" id="PCR89114.1"/>
    </source>
</evidence>
<comment type="caution">
    <text evidence="2">The sequence shown here is derived from an EMBL/GenBank/DDBJ whole genome shotgun (WGS) entry which is preliminary data.</text>
</comment>
<feature type="compositionally biased region" description="Basic and acidic residues" evidence="1">
    <location>
        <begin position="41"/>
        <end position="70"/>
    </location>
</feature>
<evidence type="ECO:0000313" key="3">
    <source>
        <dbReference type="Proteomes" id="UP000219689"/>
    </source>
</evidence>
<sequence>MSDERTEAGENDETNGTDKTEQLRSVFLSVTGGEAESVVEPQREESRTRELRGEERTDEIVGPAEHHGLDDAIDDPEPG</sequence>
<name>A0A2A5QQM3_9EURY</name>
<organism evidence="2 3">
    <name type="scientific">Natrinema ejinorense</name>
    <dbReference type="NCBI Taxonomy" id="373386"/>
    <lineage>
        <taxon>Archaea</taxon>
        <taxon>Methanobacteriati</taxon>
        <taxon>Methanobacteriota</taxon>
        <taxon>Stenosarchaea group</taxon>
        <taxon>Halobacteria</taxon>
        <taxon>Halobacteriales</taxon>
        <taxon>Natrialbaceae</taxon>
        <taxon>Natrinema</taxon>
    </lineage>
</organism>
<feature type="region of interest" description="Disordered" evidence="1">
    <location>
        <begin position="1"/>
        <end position="79"/>
    </location>
</feature>
<reference evidence="2 3" key="1">
    <citation type="submission" date="2017-09" db="EMBL/GenBank/DDBJ databases">
        <title>Genome sequences of Natrinema ejinorence JCM 13890T.</title>
        <authorList>
            <person name="Roh S.W."/>
            <person name="Kim Y.B."/>
            <person name="Kim J.Y."/>
        </authorList>
    </citation>
    <scope>NUCLEOTIDE SEQUENCE [LARGE SCALE GENOMIC DNA]</scope>
    <source>
        <strain evidence="2 3">JCM 13890</strain>
    </source>
</reference>
<dbReference type="OrthoDB" id="170691at2157"/>
<accession>A0A2A5QQM3</accession>
<evidence type="ECO:0000256" key="1">
    <source>
        <dbReference type="SAM" id="MobiDB-lite"/>
    </source>
</evidence>
<dbReference type="RefSeq" id="WP_097378066.1">
    <property type="nucleotide sequence ID" value="NZ_NXNI01000001.1"/>
</dbReference>
<proteinExistence type="predicted"/>